<proteinExistence type="inferred from homology"/>
<dbReference type="PIRSF" id="PIRSF006779">
    <property type="entry name" value="UCP006779"/>
    <property type="match status" value="1"/>
</dbReference>
<dbReference type="InterPro" id="IPR046469">
    <property type="entry name" value="SAM_HAT_N"/>
</dbReference>
<evidence type="ECO:0000256" key="1">
    <source>
        <dbReference type="ARBA" id="ARBA00022691"/>
    </source>
</evidence>
<keyword evidence="1" id="KW-0949">S-adenosyl-L-methionine</keyword>
<protein>
    <submittedName>
        <fullName evidence="5">SAM-dependent chlorinase/fluorinase</fullName>
    </submittedName>
</protein>
<dbReference type="InterPro" id="IPR046470">
    <property type="entry name" value="SAM_HAT_C"/>
</dbReference>
<evidence type="ECO:0000256" key="2">
    <source>
        <dbReference type="ARBA" id="ARBA00024035"/>
    </source>
</evidence>
<dbReference type="Pfam" id="PF01887">
    <property type="entry name" value="SAM_HAT_N"/>
    <property type="match status" value="1"/>
</dbReference>
<dbReference type="Pfam" id="PF20257">
    <property type="entry name" value="SAM_HAT_C"/>
    <property type="match status" value="1"/>
</dbReference>
<reference evidence="5" key="1">
    <citation type="submission" date="2021-02" db="EMBL/GenBank/DDBJ databases">
        <title>Natronogracilivirga saccharolytica gen. nov. sp. nov. a new anaerobic, haloalkiliphilic carbohydrate-fermenting bacterium from soda lake and proposing of Cyclonatronumiaceae fam. nov. in the phylum Balneolaeota.</title>
        <authorList>
            <person name="Zhilina T.N."/>
            <person name="Sorokin D.Y."/>
            <person name="Zavarzina D.G."/>
            <person name="Toshchakov S.V."/>
            <person name="Kublanov I.V."/>
        </authorList>
    </citation>
    <scope>NUCLEOTIDE SEQUENCE</scope>
    <source>
        <strain evidence="5">Z-1702</strain>
    </source>
</reference>
<dbReference type="SUPFAM" id="SSF102522">
    <property type="entry name" value="Bacterial fluorinating enzyme, N-terminal domain"/>
    <property type="match status" value="1"/>
</dbReference>
<evidence type="ECO:0000313" key="5">
    <source>
        <dbReference type="EMBL" id="MBP3191515.1"/>
    </source>
</evidence>
<dbReference type="InterPro" id="IPR023228">
    <property type="entry name" value="SAM_OH_AdoTrfase_N_sf"/>
</dbReference>
<dbReference type="Proteomes" id="UP000673975">
    <property type="component" value="Unassembled WGS sequence"/>
</dbReference>
<dbReference type="PANTHER" id="PTHR35092:SF1">
    <property type="entry name" value="CHLORINASE MJ1651"/>
    <property type="match status" value="1"/>
</dbReference>
<organism evidence="5 6">
    <name type="scientific">Natronogracilivirga saccharolytica</name>
    <dbReference type="NCBI Taxonomy" id="2812953"/>
    <lineage>
        <taxon>Bacteria</taxon>
        <taxon>Pseudomonadati</taxon>
        <taxon>Balneolota</taxon>
        <taxon>Balneolia</taxon>
        <taxon>Balneolales</taxon>
        <taxon>Cyclonatronaceae</taxon>
        <taxon>Natronogracilivirga</taxon>
    </lineage>
</organism>
<dbReference type="InterPro" id="IPR023227">
    <property type="entry name" value="SAM_OH_AdoTrfase_C_sf"/>
</dbReference>
<name>A0A8J7RGM5_9BACT</name>
<dbReference type="SUPFAM" id="SSF101852">
    <property type="entry name" value="Bacterial fluorinating enzyme, C-terminal domain"/>
    <property type="match status" value="1"/>
</dbReference>
<gene>
    <name evidence="5" type="ORF">NATSA_02445</name>
</gene>
<dbReference type="EMBL" id="JAFIDN010000002">
    <property type="protein sequence ID" value="MBP3191515.1"/>
    <property type="molecule type" value="Genomic_DNA"/>
</dbReference>
<dbReference type="PANTHER" id="PTHR35092">
    <property type="entry name" value="CHLORINASE MJ1651"/>
    <property type="match status" value="1"/>
</dbReference>
<feature type="domain" description="S-adenosyl-l-methionine hydroxide adenosyltransferase C-terminal" evidence="4">
    <location>
        <begin position="178"/>
        <end position="262"/>
    </location>
</feature>
<dbReference type="RefSeq" id="WP_210510118.1">
    <property type="nucleotide sequence ID" value="NZ_JAFIDN010000002.1"/>
</dbReference>
<evidence type="ECO:0000259" key="4">
    <source>
        <dbReference type="Pfam" id="PF20257"/>
    </source>
</evidence>
<evidence type="ECO:0000259" key="3">
    <source>
        <dbReference type="Pfam" id="PF01887"/>
    </source>
</evidence>
<dbReference type="Gene3D" id="3.40.50.10790">
    <property type="entry name" value="S-adenosyl-l-methionine hydroxide adenosyltransferase, N-terminal"/>
    <property type="match status" value="1"/>
</dbReference>
<dbReference type="AlphaFoldDB" id="A0A8J7RGM5"/>
<sequence length="271" mass="29840">MSSTSRIITLTTDFGSRDYYVSAMKAVILGISPNVRLVDISHDIPPQDVMAAAWILKNTAFLYPPGTVHLAVVDPGVGSMRKPLLVKIRDQFFVGPDNGLFSLVMEDETSEVIELDNRSYWRDAISATFHGRDIFAPVAAWLCEQDPEEGIGKFGTELTELTRYKWAKPISDEEGIQGWIVHIDRYGNLITNIPDTLIKEKNIRSNVKIYAGNTILKKISRSYTDVPDGEAIALIGSSGMLEIAINKGSAEQMLGIEKGAPVSLVVQKNVS</sequence>
<comment type="caution">
    <text evidence="5">The sequence shown here is derived from an EMBL/GenBank/DDBJ whole genome shotgun (WGS) entry which is preliminary data.</text>
</comment>
<comment type="similarity">
    <text evidence="2">Belongs to the SAM hydrolase / SAM-dependent halogenase family.</text>
</comment>
<dbReference type="Gene3D" id="2.40.30.90">
    <property type="entry name" value="Bacterial fluorinating enzyme like"/>
    <property type="match status" value="1"/>
</dbReference>
<dbReference type="InterPro" id="IPR002747">
    <property type="entry name" value="SAM_OH_AdoTrfase"/>
</dbReference>
<feature type="domain" description="S-adenosyl-l-methionine hydroxide adenosyltransferase N-terminal" evidence="3">
    <location>
        <begin position="8"/>
        <end position="150"/>
    </location>
</feature>
<accession>A0A8J7RGM5</accession>
<keyword evidence="6" id="KW-1185">Reference proteome</keyword>
<evidence type="ECO:0000313" key="6">
    <source>
        <dbReference type="Proteomes" id="UP000673975"/>
    </source>
</evidence>